<evidence type="ECO:0000259" key="6">
    <source>
        <dbReference type="PROSITE" id="PS50181"/>
    </source>
</evidence>
<dbReference type="InterPro" id="IPR036322">
    <property type="entry name" value="WD40_repeat_dom_sf"/>
</dbReference>
<dbReference type="OMA" id="AMVPWED"/>
<dbReference type="SMART" id="SM00320">
    <property type="entry name" value="WD40"/>
    <property type="match status" value="8"/>
</dbReference>
<keyword evidence="1" id="KW-0963">Cytoplasm</keyword>
<dbReference type="InterPro" id="IPR001810">
    <property type="entry name" value="F-box_dom"/>
</dbReference>
<evidence type="ECO:0000256" key="3">
    <source>
        <dbReference type="ARBA" id="ARBA00022737"/>
    </source>
</evidence>
<dbReference type="InterPro" id="IPR020472">
    <property type="entry name" value="WD40_PAC1"/>
</dbReference>
<proteinExistence type="predicted"/>
<evidence type="ECO:0000256" key="2">
    <source>
        <dbReference type="ARBA" id="ARBA00022574"/>
    </source>
</evidence>
<dbReference type="CDD" id="cd00200">
    <property type="entry name" value="WD40"/>
    <property type="match status" value="1"/>
</dbReference>
<dbReference type="PROSITE" id="PS50294">
    <property type="entry name" value="WD_REPEATS_REGION"/>
    <property type="match status" value="2"/>
</dbReference>
<dbReference type="Pfam" id="PF00400">
    <property type="entry name" value="WD40"/>
    <property type="match status" value="4"/>
</dbReference>
<name>J0WUQ8_AURST</name>
<dbReference type="AlphaFoldDB" id="J0WUQ8"/>
<dbReference type="KEGG" id="adl:AURDEDRAFT_117090"/>
<dbReference type="Pfam" id="PF12937">
    <property type="entry name" value="F-box-like"/>
    <property type="match status" value="1"/>
</dbReference>
<evidence type="ECO:0000256" key="4">
    <source>
        <dbReference type="PROSITE-ProRule" id="PRU00221"/>
    </source>
</evidence>
<dbReference type="GO" id="GO:0010992">
    <property type="term" value="P:ubiquitin recycling"/>
    <property type="evidence" value="ECO:0007669"/>
    <property type="project" value="TreeGrafter"/>
</dbReference>
<dbReference type="GO" id="GO:0005737">
    <property type="term" value="C:cytoplasm"/>
    <property type="evidence" value="ECO:0007669"/>
    <property type="project" value="TreeGrafter"/>
</dbReference>
<dbReference type="SMART" id="SM00256">
    <property type="entry name" value="FBOX"/>
    <property type="match status" value="1"/>
</dbReference>
<dbReference type="SUPFAM" id="SSF50998">
    <property type="entry name" value="Quinoprotein alcohol dehydrogenase-like"/>
    <property type="match status" value="1"/>
</dbReference>
<dbReference type="PROSITE" id="PS50082">
    <property type="entry name" value="WD_REPEATS_2"/>
    <property type="match status" value="5"/>
</dbReference>
<dbReference type="PROSITE" id="PS50181">
    <property type="entry name" value="FBOX"/>
    <property type="match status" value="1"/>
</dbReference>
<dbReference type="InterPro" id="IPR011047">
    <property type="entry name" value="Quinoprotein_ADH-like_sf"/>
</dbReference>
<evidence type="ECO:0000313" key="8">
    <source>
        <dbReference type="Proteomes" id="UP000006514"/>
    </source>
</evidence>
<feature type="repeat" description="WD" evidence="4">
    <location>
        <begin position="414"/>
        <end position="453"/>
    </location>
</feature>
<dbReference type="InParanoid" id="J0WUQ8"/>
<dbReference type="GO" id="GO:0043161">
    <property type="term" value="P:proteasome-mediated ubiquitin-dependent protein catabolic process"/>
    <property type="evidence" value="ECO:0007669"/>
    <property type="project" value="TreeGrafter"/>
</dbReference>
<dbReference type="PRINTS" id="PR00320">
    <property type="entry name" value="GPROTEINBRPT"/>
</dbReference>
<dbReference type="InterPro" id="IPR015943">
    <property type="entry name" value="WD40/YVTN_repeat-like_dom_sf"/>
</dbReference>
<dbReference type="Gene3D" id="2.130.10.10">
    <property type="entry name" value="YVTN repeat-like/Quinoprotein amine dehydrogenase"/>
    <property type="match status" value="3"/>
</dbReference>
<dbReference type="SUPFAM" id="SSF81383">
    <property type="entry name" value="F-box domain"/>
    <property type="match status" value="1"/>
</dbReference>
<accession>J0WUQ8</accession>
<dbReference type="PANTHER" id="PTHR19849">
    <property type="entry name" value="PHOSPHOLIPASE A-2-ACTIVATING PROTEIN"/>
    <property type="match status" value="1"/>
</dbReference>
<organism evidence="7 8">
    <name type="scientific">Auricularia subglabra (strain TFB-10046 / SS5)</name>
    <name type="common">White-rot fungus</name>
    <name type="synonym">Auricularia delicata (strain TFB10046)</name>
    <dbReference type="NCBI Taxonomy" id="717982"/>
    <lineage>
        <taxon>Eukaryota</taxon>
        <taxon>Fungi</taxon>
        <taxon>Dikarya</taxon>
        <taxon>Basidiomycota</taxon>
        <taxon>Agaricomycotina</taxon>
        <taxon>Agaricomycetes</taxon>
        <taxon>Auriculariales</taxon>
        <taxon>Auriculariaceae</taxon>
        <taxon>Auricularia</taxon>
    </lineage>
</organism>
<feature type="repeat" description="WD" evidence="4">
    <location>
        <begin position="454"/>
        <end position="484"/>
    </location>
</feature>
<dbReference type="SUPFAM" id="SSF50978">
    <property type="entry name" value="WD40 repeat-like"/>
    <property type="match status" value="1"/>
</dbReference>
<dbReference type="InterPro" id="IPR001680">
    <property type="entry name" value="WD40_rpt"/>
</dbReference>
<feature type="domain" description="F-box" evidence="6">
    <location>
        <begin position="109"/>
        <end position="156"/>
    </location>
</feature>
<feature type="repeat" description="WD" evidence="4">
    <location>
        <begin position="494"/>
        <end position="533"/>
    </location>
</feature>
<gene>
    <name evidence="7" type="ORF">AURDEDRAFT_117090</name>
</gene>
<keyword evidence="8" id="KW-1185">Reference proteome</keyword>
<sequence length="630" mass="68577">MAEQLLAETGSGQVYIPPASPSHVFVSQLSSSVVVSVPSLPSPAPSPRQSGSFGPLALAALDPSIDLLLHFQTLPRGRTRNAFLRGLLEHCERDELLLLSTLLAPRLKRDFLGELPPELALHVLSFVEDAQTLARVSCVSKSWRNLLADEHLWRTMSDRYNFNVAAPGPAGSFRRQFRRAYLTERNWRGAGRLVKSNRTPDEGIVTSLAMDDELVVVGFNNHNVNLYDVHSGAKTATLLGHQQGVWAICLVSRGGRLLDPSEHAPVPLHTPTAPPPSSSVSMPEPEQATAPALGLGLGFAEPGVTLARMYRDEYATGENCPMPAAADAEALRSDVCGATRGWGQPDAVVVSGSSDRTVRVWNARTGECVHILSGHGATIRCMKALQNRPIVVSGSRDSTLKVWDIERGVLLRTMVGHTDSVRCLDVFANQVVSGSYDTELKLWDVDTGQCLRTFHGHTQPIYAVSYDGTRIASGGLDQITRVWSAEYGWCQALLQGHNSLVCRLQLSPHRLCTGGADGRLLVFDVSQNYALTHRLAPHALTSLAGLQFMERGAAAGCLANDLLVSAANDGRVVLTDLRTGAEVRELSEKCDQVWCVGFRNDRLVVVCSRHSKTVVELWSFRPEDEDRPDA</sequence>
<feature type="repeat" description="WD" evidence="4">
    <location>
        <begin position="372"/>
        <end position="413"/>
    </location>
</feature>
<keyword evidence="2 4" id="KW-0853">WD repeat</keyword>
<dbReference type="InterPro" id="IPR019775">
    <property type="entry name" value="WD40_repeat_CS"/>
</dbReference>
<dbReference type="GO" id="GO:0005634">
    <property type="term" value="C:nucleus"/>
    <property type="evidence" value="ECO:0007669"/>
    <property type="project" value="TreeGrafter"/>
</dbReference>
<dbReference type="Proteomes" id="UP000006514">
    <property type="component" value="Unassembled WGS sequence"/>
</dbReference>
<dbReference type="Gene3D" id="1.20.1280.50">
    <property type="match status" value="1"/>
</dbReference>
<dbReference type="GO" id="GO:0043130">
    <property type="term" value="F:ubiquitin binding"/>
    <property type="evidence" value="ECO:0007669"/>
    <property type="project" value="TreeGrafter"/>
</dbReference>
<feature type="repeat" description="WD" evidence="4">
    <location>
        <begin position="349"/>
        <end position="371"/>
    </location>
</feature>
<protein>
    <submittedName>
        <fullName evidence="7">WD40 repeat-like protein</fullName>
    </submittedName>
</protein>
<dbReference type="InterPro" id="IPR036047">
    <property type="entry name" value="F-box-like_dom_sf"/>
</dbReference>
<dbReference type="PROSITE" id="PS00678">
    <property type="entry name" value="WD_REPEATS_1"/>
    <property type="match status" value="3"/>
</dbReference>
<reference evidence="8" key="1">
    <citation type="journal article" date="2012" name="Science">
        <title>The Paleozoic origin of enzymatic lignin decomposition reconstructed from 31 fungal genomes.</title>
        <authorList>
            <person name="Floudas D."/>
            <person name="Binder M."/>
            <person name="Riley R."/>
            <person name="Barry K."/>
            <person name="Blanchette R.A."/>
            <person name="Henrissat B."/>
            <person name="Martinez A.T."/>
            <person name="Otillar R."/>
            <person name="Spatafora J.W."/>
            <person name="Yadav J.S."/>
            <person name="Aerts A."/>
            <person name="Benoit I."/>
            <person name="Boyd A."/>
            <person name="Carlson A."/>
            <person name="Copeland A."/>
            <person name="Coutinho P.M."/>
            <person name="de Vries R.P."/>
            <person name="Ferreira P."/>
            <person name="Findley K."/>
            <person name="Foster B."/>
            <person name="Gaskell J."/>
            <person name="Glotzer D."/>
            <person name="Gorecki P."/>
            <person name="Heitman J."/>
            <person name="Hesse C."/>
            <person name="Hori C."/>
            <person name="Igarashi K."/>
            <person name="Jurgens J.A."/>
            <person name="Kallen N."/>
            <person name="Kersten P."/>
            <person name="Kohler A."/>
            <person name="Kuees U."/>
            <person name="Kumar T.K.A."/>
            <person name="Kuo A."/>
            <person name="LaButti K."/>
            <person name="Larrondo L.F."/>
            <person name="Lindquist E."/>
            <person name="Ling A."/>
            <person name="Lombard V."/>
            <person name="Lucas S."/>
            <person name="Lundell T."/>
            <person name="Martin R."/>
            <person name="McLaughlin D.J."/>
            <person name="Morgenstern I."/>
            <person name="Morin E."/>
            <person name="Murat C."/>
            <person name="Nagy L.G."/>
            <person name="Nolan M."/>
            <person name="Ohm R.A."/>
            <person name="Patyshakuliyeva A."/>
            <person name="Rokas A."/>
            <person name="Ruiz-Duenas F.J."/>
            <person name="Sabat G."/>
            <person name="Salamov A."/>
            <person name="Samejima M."/>
            <person name="Schmutz J."/>
            <person name="Slot J.C."/>
            <person name="St John F."/>
            <person name="Stenlid J."/>
            <person name="Sun H."/>
            <person name="Sun S."/>
            <person name="Syed K."/>
            <person name="Tsang A."/>
            <person name="Wiebenga A."/>
            <person name="Young D."/>
            <person name="Pisabarro A."/>
            <person name="Eastwood D.C."/>
            <person name="Martin F."/>
            <person name="Cullen D."/>
            <person name="Grigoriev I.V."/>
            <person name="Hibbett D.S."/>
        </authorList>
    </citation>
    <scope>NUCLEOTIDE SEQUENCE [LARGE SCALE GENOMIC DNA]</scope>
    <source>
        <strain evidence="8">TFB10046</strain>
    </source>
</reference>
<dbReference type="PANTHER" id="PTHR19849:SF0">
    <property type="entry name" value="PHOSPHOLIPASE A-2-ACTIVATING PROTEIN"/>
    <property type="match status" value="1"/>
</dbReference>
<keyword evidence="3" id="KW-0677">Repeat</keyword>
<dbReference type="OrthoDB" id="190105at2759"/>
<evidence type="ECO:0000256" key="1">
    <source>
        <dbReference type="ARBA" id="ARBA00022490"/>
    </source>
</evidence>
<feature type="region of interest" description="Disordered" evidence="5">
    <location>
        <begin position="261"/>
        <end position="287"/>
    </location>
</feature>
<evidence type="ECO:0000256" key="5">
    <source>
        <dbReference type="SAM" id="MobiDB-lite"/>
    </source>
</evidence>
<dbReference type="EMBL" id="JH687860">
    <property type="protein sequence ID" value="EJD36509.1"/>
    <property type="molecule type" value="Genomic_DNA"/>
</dbReference>
<evidence type="ECO:0000313" key="7">
    <source>
        <dbReference type="EMBL" id="EJD36509.1"/>
    </source>
</evidence>
<dbReference type="eggNOG" id="KOG0274">
    <property type="taxonomic scope" value="Eukaryota"/>
</dbReference>